<dbReference type="InterPro" id="IPR004358">
    <property type="entry name" value="Sig_transdc_His_kin-like_C"/>
</dbReference>
<keyword evidence="6 13" id="KW-0812">Transmembrane</keyword>
<evidence type="ECO:0000256" key="4">
    <source>
        <dbReference type="ARBA" id="ARBA00022553"/>
    </source>
</evidence>
<evidence type="ECO:0000313" key="15">
    <source>
        <dbReference type="EMBL" id="MXQ73084.1"/>
    </source>
</evidence>
<dbReference type="EC" id="2.7.13.3" evidence="3"/>
<keyword evidence="12 13" id="KW-0472">Membrane</keyword>
<keyword evidence="8" id="KW-0418">Kinase</keyword>
<dbReference type="GO" id="GO:0005886">
    <property type="term" value="C:plasma membrane"/>
    <property type="evidence" value="ECO:0007669"/>
    <property type="project" value="TreeGrafter"/>
</dbReference>
<dbReference type="InterPro" id="IPR003661">
    <property type="entry name" value="HisK_dim/P_dom"/>
</dbReference>
<dbReference type="InterPro" id="IPR036097">
    <property type="entry name" value="HisK_dim/P_sf"/>
</dbReference>
<dbReference type="InterPro" id="IPR029016">
    <property type="entry name" value="GAF-like_dom_sf"/>
</dbReference>
<comment type="caution">
    <text evidence="15">The sequence shown here is derived from an EMBL/GenBank/DDBJ whole genome shotgun (WGS) entry which is preliminary data.</text>
</comment>
<protein>
    <recommendedName>
        <fullName evidence="3">histidine kinase</fullName>
        <ecNumber evidence="3">2.7.13.3</ecNumber>
    </recommendedName>
</protein>
<evidence type="ECO:0000256" key="12">
    <source>
        <dbReference type="ARBA" id="ARBA00023136"/>
    </source>
</evidence>
<evidence type="ECO:0000256" key="5">
    <source>
        <dbReference type="ARBA" id="ARBA00022679"/>
    </source>
</evidence>
<gene>
    <name evidence="15" type="ORF">GSF08_03925</name>
</gene>
<comment type="catalytic activity">
    <reaction evidence="1">
        <text>ATP + protein L-histidine = ADP + protein N-phospho-L-histidine.</text>
        <dbReference type="EC" id="2.7.13.3"/>
    </reaction>
</comment>
<dbReference type="Pfam" id="PF13493">
    <property type="entry name" value="DUF4118"/>
    <property type="match status" value="1"/>
</dbReference>
<keyword evidence="11" id="KW-0902">Two-component regulatory system</keyword>
<dbReference type="Pfam" id="PF00512">
    <property type="entry name" value="HisKA"/>
    <property type="match status" value="1"/>
</dbReference>
<dbReference type="Gene3D" id="3.30.565.10">
    <property type="entry name" value="Histidine kinase-like ATPase, C-terminal domain"/>
    <property type="match status" value="1"/>
</dbReference>
<dbReference type="SMART" id="SM00388">
    <property type="entry name" value="HisKA"/>
    <property type="match status" value="1"/>
</dbReference>
<dbReference type="SUPFAM" id="SSF55874">
    <property type="entry name" value="ATPase domain of HSP90 chaperone/DNA topoisomerase II/histidine kinase"/>
    <property type="match status" value="1"/>
</dbReference>
<name>A0A6N8U6Z2_9FIRM</name>
<evidence type="ECO:0000256" key="7">
    <source>
        <dbReference type="ARBA" id="ARBA00022741"/>
    </source>
</evidence>
<keyword evidence="16" id="KW-1185">Reference proteome</keyword>
<evidence type="ECO:0000313" key="16">
    <source>
        <dbReference type="Proteomes" id="UP000434036"/>
    </source>
</evidence>
<evidence type="ECO:0000256" key="10">
    <source>
        <dbReference type="ARBA" id="ARBA00022989"/>
    </source>
</evidence>
<keyword evidence="5" id="KW-0808">Transferase</keyword>
<dbReference type="PANTHER" id="PTHR45569:SF1">
    <property type="entry name" value="SENSOR PROTEIN KDPD"/>
    <property type="match status" value="1"/>
</dbReference>
<keyword evidence="10 13" id="KW-1133">Transmembrane helix</keyword>
<sequence length="500" mass="56081">MKKSVISGLFAVILIAGASLLGYIFKAAGFQDANIVVLYILAVLLTARFTDGYWIGLIASLAAAFAFNYFFTSPYYTFAVDNPNYIITLIFMTITSLITSAITSLAKRNEEQARLQEAQARSLYSLNNQVSQAHDMHEIAASAVSVISQILGCSTACLLIHEDDCWEEEYVQQLDGDHLVYRSLTARERQMLNRCKDQLAHTFVRGEEFYEWPIQGQDTLLGILRIPYIRAKHFNEEEASLIHSMSESIALAIDRIQSTQKRLETQEQVEQERYRSNLLRAISHDLRTPLTGIMGTAEMVMDMSDQKDERFDLAQGIYNSSQWLHTLVENILSLTRIQEGKLEMHKELEAVEEVVAGAVEALRQRTEACPIQVFIPSAVVMVPMDARLIRQVLINLLDNALKYAPQGSIELHAEVKKPNICFTVADHGDGIRDADRSRLFDMFYTKEYQHPDAVKGVGLGLTICKSIVEAHGGSIWAENKKEGKGAIFGFTLPMEVSDGI</sequence>
<dbReference type="CDD" id="cd00082">
    <property type="entry name" value="HisKA"/>
    <property type="match status" value="1"/>
</dbReference>
<dbReference type="InterPro" id="IPR052023">
    <property type="entry name" value="Histidine_kinase_KdpD"/>
</dbReference>
<dbReference type="EMBL" id="WUUQ01000001">
    <property type="protein sequence ID" value="MXQ73084.1"/>
    <property type="molecule type" value="Genomic_DNA"/>
</dbReference>
<dbReference type="Gene3D" id="1.20.120.620">
    <property type="entry name" value="Backbone structure of the membrane domain of e. Coli histidine kinase receptor kdpd"/>
    <property type="match status" value="1"/>
</dbReference>
<dbReference type="CDD" id="cd00075">
    <property type="entry name" value="HATPase"/>
    <property type="match status" value="1"/>
</dbReference>
<dbReference type="Proteomes" id="UP000434036">
    <property type="component" value="Unassembled WGS sequence"/>
</dbReference>
<dbReference type="Gene3D" id="3.30.450.40">
    <property type="match status" value="1"/>
</dbReference>
<dbReference type="RefSeq" id="WP_160624507.1">
    <property type="nucleotide sequence ID" value="NZ_WUUQ01000001.1"/>
</dbReference>
<evidence type="ECO:0000256" key="8">
    <source>
        <dbReference type="ARBA" id="ARBA00022777"/>
    </source>
</evidence>
<keyword evidence="4" id="KW-0597">Phosphoprotein</keyword>
<keyword evidence="9" id="KW-0067">ATP-binding</keyword>
<dbReference type="GO" id="GO:0000155">
    <property type="term" value="F:phosphorelay sensor kinase activity"/>
    <property type="evidence" value="ECO:0007669"/>
    <property type="project" value="InterPro"/>
</dbReference>
<dbReference type="Pfam" id="PF02518">
    <property type="entry name" value="HATPase_c"/>
    <property type="match status" value="1"/>
</dbReference>
<dbReference type="GO" id="GO:0042802">
    <property type="term" value="F:identical protein binding"/>
    <property type="evidence" value="ECO:0007669"/>
    <property type="project" value="UniProtKB-ARBA"/>
</dbReference>
<evidence type="ECO:0000256" key="9">
    <source>
        <dbReference type="ARBA" id="ARBA00022840"/>
    </source>
</evidence>
<feature type="transmembrane region" description="Helical" evidence="13">
    <location>
        <begin position="54"/>
        <end position="72"/>
    </location>
</feature>
<dbReference type="FunFam" id="3.30.565.10:FF:000042">
    <property type="entry name" value="Two-component sensor histidine kinase KdpD"/>
    <property type="match status" value="1"/>
</dbReference>
<dbReference type="InterPro" id="IPR038318">
    <property type="entry name" value="KdpD_sf"/>
</dbReference>
<reference evidence="15 16" key="1">
    <citation type="submission" date="2019-12" db="EMBL/GenBank/DDBJ databases">
        <authorList>
            <person name="Yang R."/>
        </authorList>
    </citation>
    <scope>NUCLEOTIDE SEQUENCE [LARGE SCALE GENOMIC DNA]</scope>
    <source>
        <strain evidence="15 16">DONG20-135</strain>
    </source>
</reference>
<dbReference type="SMART" id="SM00387">
    <property type="entry name" value="HATPase_c"/>
    <property type="match status" value="1"/>
</dbReference>
<evidence type="ECO:0000259" key="14">
    <source>
        <dbReference type="PROSITE" id="PS50109"/>
    </source>
</evidence>
<dbReference type="PRINTS" id="PR00344">
    <property type="entry name" value="BCTRLSENSOR"/>
</dbReference>
<dbReference type="AlphaFoldDB" id="A0A6N8U6Z2"/>
<feature type="domain" description="Histidine kinase" evidence="14">
    <location>
        <begin position="281"/>
        <end position="496"/>
    </location>
</feature>
<dbReference type="PROSITE" id="PS50109">
    <property type="entry name" value="HIS_KIN"/>
    <property type="match status" value="1"/>
</dbReference>
<evidence type="ECO:0000256" key="11">
    <source>
        <dbReference type="ARBA" id="ARBA00023012"/>
    </source>
</evidence>
<dbReference type="SUPFAM" id="SSF47384">
    <property type="entry name" value="Homodimeric domain of signal transducing histidine kinase"/>
    <property type="match status" value="1"/>
</dbReference>
<proteinExistence type="predicted"/>
<feature type="transmembrane region" description="Helical" evidence="13">
    <location>
        <begin position="84"/>
        <end position="106"/>
    </location>
</feature>
<dbReference type="InterPro" id="IPR005467">
    <property type="entry name" value="His_kinase_dom"/>
</dbReference>
<accession>A0A6N8U6Z2</accession>
<dbReference type="InterPro" id="IPR003594">
    <property type="entry name" value="HATPase_dom"/>
</dbReference>
<evidence type="ECO:0000256" key="2">
    <source>
        <dbReference type="ARBA" id="ARBA00004141"/>
    </source>
</evidence>
<evidence type="ECO:0000256" key="1">
    <source>
        <dbReference type="ARBA" id="ARBA00000085"/>
    </source>
</evidence>
<dbReference type="GO" id="GO:0005524">
    <property type="term" value="F:ATP binding"/>
    <property type="evidence" value="ECO:0007669"/>
    <property type="project" value="UniProtKB-KW"/>
</dbReference>
<reference evidence="15 16" key="2">
    <citation type="submission" date="2020-01" db="EMBL/GenBank/DDBJ databases">
        <title>Clostridiaceae sp. nov. isolated from the gut of human by culturomics.</title>
        <authorList>
            <person name="Chang Y."/>
        </authorList>
    </citation>
    <scope>NUCLEOTIDE SEQUENCE [LARGE SCALE GENOMIC DNA]</scope>
    <source>
        <strain evidence="15 16">DONG20-135</strain>
    </source>
</reference>
<keyword evidence="7" id="KW-0547">Nucleotide-binding</keyword>
<dbReference type="PANTHER" id="PTHR45569">
    <property type="entry name" value="SENSOR PROTEIN KDPD"/>
    <property type="match status" value="1"/>
</dbReference>
<evidence type="ECO:0000256" key="3">
    <source>
        <dbReference type="ARBA" id="ARBA00012438"/>
    </source>
</evidence>
<dbReference type="InterPro" id="IPR025201">
    <property type="entry name" value="KdpD_TM"/>
</dbReference>
<evidence type="ECO:0000256" key="6">
    <source>
        <dbReference type="ARBA" id="ARBA00022692"/>
    </source>
</evidence>
<dbReference type="InterPro" id="IPR036890">
    <property type="entry name" value="HATPase_C_sf"/>
</dbReference>
<comment type="subcellular location">
    <subcellularLocation>
        <location evidence="2">Membrane</location>
        <topology evidence="2">Multi-pass membrane protein</topology>
    </subcellularLocation>
</comment>
<dbReference type="SUPFAM" id="SSF55781">
    <property type="entry name" value="GAF domain-like"/>
    <property type="match status" value="1"/>
</dbReference>
<dbReference type="Gene3D" id="1.10.287.130">
    <property type="match status" value="1"/>
</dbReference>
<evidence type="ECO:0000256" key="13">
    <source>
        <dbReference type="SAM" id="Phobius"/>
    </source>
</evidence>
<organism evidence="15 16">
    <name type="scientific">Copranaerobaculum intestinale</name>
    <dbReference type="NCBI Taxonomy" id="2692629"/>
    <lineage>
        <taxon>Bacteria</taxon>
        <taxon>Bacillati</taxon>
        <taxon>Bacillota</taxon>
        <taxon>Erysipelotrichia</taxon>
        <taxon>Erysipelotrichales</taxon>
        <taxon>Erysipelotrichaceae</taxon>
        <taxon>Copranaerobaculum</taxon>
    </lineage>
</organism>